<name>A0A4R7C820_9HYPH</name>
<feature type="transmembrane region" description="Helical" evidence="1">
    <location>
        <begin position="84"/>
        <end position="106"/>
    </location>
</feature>
<organism evidence="2 3">
    <name type="scientific">Enterovirga rhinocerotis</name>
    <dbReference type="NCBI Taxonomy" id="1339210"/>
    <lineage>
        <taxon>Bacteria</taxon>
        <taxon>Pseudomonadati</taxon>
        <taxon>Pseudomonadota</taxon>
        <taxon>Alphaproteobacteria</taxon>
        <taxon>Hyphomicrobiales</taxon>
        <taxon>Methylobacteriaceae</taxon>
        <taxon>Enterovirga</taxon>
    </lineage>
</organism>
<gene>
    <name evidence="2" type="ORF">EV668_1396</name>
</gene>
<feature type="transmembrane region" description="Helical" evidence="1">
    <location>
        <begin position="6"/>
        <end position="25"/>
    </location>
</feature>
<keyword evidence="1" id="KW-0472">Membrane</keyword>
<sequence>MCAAAPYLLLILFVVTFLALLAAYVTRAVDKARAACSRTYDISVFIGRETSRDAVLADRFVNHAGIDARDIDRILRCRRQVRRVGLGIFLLTGLVFLAVGEALPAVCS</sequence>
<dbReference type="RefSeq" id="WP_133769050.1">
    <property type="nucleotide sequence ID" value="NZ_SNZR01000011.1"/>
</dbReference>
<protein>
    <submittedName>
        <fullName evidence="2">Uncharacterized protein</fullName>
    </submittedName>
</protein>
<comment type="caution">
    <text evidence="2">The sequence shown here is derived from an EMBL/GenBank/DDBJ whole genome shotgun (WGS) entry which is preliminary data.</text>
</comment>
<dbReference type="Proteomes" id="UP000295122">
    <property type="component" value="Unassembled WGS sequence"/>
</dbReference>
<evidence type="ECO:0000256" key="1">
    <source>
        <dbReference type="SAM" id="Phobius"/>
    </source>
</evidence>
<evidence type="ECO:0000313" key="2">
    <source>
        <dbReference type="EMBL" id="TDR94122.1"/>
    </source>
</evidence>
<keyword evidence="1" id="KW-0812">Transmembrane</keyword>
<dbReference type="EMBL" id="SNZR01000011">
    <property type="protein sequence ID" value="TDR94122.1"/>
    <property type="molecule type" value="Genomic_DNA"/>
</dbReference>
<keyword evidence="3" id="KW-1185">Reference proteome</keyword>
<accession>A0A4R7C820</accession>
<reference evidence="2 3" key="1">
    <citation type="submission" date="2019-03" db="EMBL/GenBank/DDBJ databases">
        <title>Genomic Encyclopedia of Type Strains, Phase IV (KMG-IV): sequencing the most valuable type-strain genomes for metagenomic binning, comparative biology and taxonomic classification.</title>
        <authorList>
            <person name="Goeker M."/>
        </authorList>
    </citation>
    <scope>NUCLEOTIDE SEQUENCE [LARGE SCALE GENOMIC DNA]</scope>
    <source>
        <strain evidence="2 3">DSM 25903</strain>
    </source>
</reference>
<keyword evidence="1" id="KW-1133">Transmembrane helix</keyword>
<proteinExistence type="predicted"/>
<dbReference type="AlphaFoldDB" id="A0A4R7C820"/>
<evidence type="ECO:0000313" key="3">
    <source>
        <dbReference type="Proteomes" id="UP000295122"/>
    </source>
</evidence>